<dbReference type="Proteomes" id="UP000292120">
    <property type="component" value="Unassembled WGS sequence"/>
</dbReference>
<evidence type="ECO:0000313" key="2">
    <source>
        <dbReference type="Proteomes" id="UP000292120"/>
    </source>
</evidence>
<keyword evidence="2" id="KW-1185">Reference proteome</keyword>
<comment type="caution">
    <text evidence="1">The sequence shown here is derived from an EMBL/GenBank/DDBJ whole genome shotgun (WGS) entry which is preliminary data.</text>
</comment>
<reference evidence="1 2" key="1">
    <citation type="submission" date="2019-02" db="EMBL/GenBank/DDBJ databases">
        <title>Aquabacterium sp. strain KMB7.</title>
        <authorList>
            <person name="Chen W.-M."/>
        </authorList>
    </citation>
    <scope>NUCLEOTIDE SEQUENCE [LARGE SCALE GENOMIC DNA]</scope>
    <source>
        <strain evidence="1 2">KMB7</strain>
    </source>
</reference>
<organism evidence="1 2">
    <name type="scientific">Aquabacterium lacunae</name>
    <dbReference type="NCBI Taxonomy" id="2528630"/>
    <lineage>
        <taxon>Bacteria</taxon>
        <taxon>Pseudomonadati</taxon>
        <taxon>Pseudomonadota</taxon>
        <taxon>Betaproteobacteria</taxon>
        <taxon>Burkholderiales</taxon>
        <taxon>Aquabacterium</taxon>
    </lineage>
</organism>
<sequence length="294" mass="31394">MTQPTAPWDAEACIDELTAARLAAQPAALQTAGAGLYLLIDPLLGDPVLPAPLDEGLPDEAINSARTEAWQRPTFALQLPVGLPMDTALAPYLVELTGASDPWLDASVQWAIQETVQTWQGDAPISVPHRVGGWLQSAAHGQALADHLSTLLRLRTQLPTQARYLRLADRRVLGLTTHVLGKVALTASLPLVQHWHWLDAHAAWASLSGPAPAALADELPLGAPAPPLPVFTPQQWQLMDQGPSIHRQMAHHIAHQLTQPDCAPPSRWASIGAAQWQAACAPTLAMTPGLGPQT</sequence>
<proteinExistence type="predicted"/>
<name>A0A4Q9GVD4_9BURK</name>
<dbReference type="OrthoDB" id="8859301at2"/>
<dbReference type="EMBL" id="SIXI01000009">
    <property type="protein sequence ID" value="TBO27688.1"/>
    <property type="molecule type" value="Genomic_DNA"/>
</dbReference>
<gene>
    <name evidence="1" type="ORF">EYS42_16410</name>
</gene>
<accession>A0A4Q9GVD4</accession>
<protein>
    <submittedName>
        <fullName evidence="1">DUF4123 domain-containing protein</fullName>
    </submittedName>
</protein>
<dbReference type="AlphaFoldDB" id="A0A4Q9GVD4"/>
<evidence type="ECO:0000313" key="1">
    <source>
        <dbReference type="EMBL" id="TBO27688.1"/>
    </source>
</evidence>